<name>A0A4C1VPF7_EUMVA</name>
<dbReference type="EMBL" id="BGZK01000370">
    <property type="protein sequence ID" value="GBP39754.1"/>
    <property type="molecule type" value="Genomic_DNA"/>
</dbReference>
<accession>A0A4C1VPF7</accession>
<sequence>MSIHPLCRSIPQTKSAYFHLYTEVDNRCAHNPTVKRTIVQKSRMFLHQDNNLVNVFKIALDRMPPDSHNIVIQADKIPVGEHTRRFNSPTIDEVAVVVAGENLQSRDIVLIVGIMI</sequence>
<proteinExistence type="predicted"/>
<comment type="caution">
    <text evidence="1">The sequence shown here is derived from an EMBL/GenBank/DDBJ whole genome shotgun (WGS) entry which is preliminary data.</text>
</comment>
<dbReference type="OrthoDB" id="10051381at2759"/>
<keyword evidence="2" id="KW-1185">Reference proteome</keyword>
<dbReference type="AlphaFoldDB" id="A0A4C1VPF7"/>
<protein>
    <submittedName>
        <fullName evidence="1">Uncharacterized protein</fullName>
    </submittedName>
</protein>
<gene>
    <name evidence="1" type="ORF">EVAR_23080_1</name>
</gene>
<dbReference type="Proteomes" id="UP000299102">
    <property type="component" value="Unassembled WGS sequence"/>
</dbReference>
<evidence type="ECO:0000313" key="2">
    <source>
        <dbReference type="Proteomes" id="UP000299102"/>
    </source>
</evidence>
<reference evidence="1 2" key="1">
    <citation type="journal article" date="2019" name="Commun. Biol.">
        <title>The bagworm genome reveals a unique fibroin gene that provides high tensile strength.</title>
        <authorList>
            <person name="Kono N."/>
            <person name="Nakamura H."/>
            <person name="Ohtoshi R."/>
            <person name="Tomita M."/>
            <person name="Numata K."/>
            <person name="Arakawa K."/>
        </authorList>
    </citation>
    <scope>NUCLEOTIDE SEQUENCE [LARGE SCALE GENOMIC DNA]</scope>
</reference>
<organism evidence="1 2">
    <name type="scientific">Eumeta variegata</name>
    <name type="common">Bagworm moth</name>
    <name type="synonym">Eumeta japonica</name>
    <dbReference type="NCBI Taxonomy" id="151549"/>
    <lineage>
        <taxon>Eukaryota</taxon>
        <taxon>Metazoa</taxon>
        <taxon>Ecdysozoa</taxon>
        <taxon>Arthropoda</taxon>
        <taxon>Hexapoda</taxon>
        <taxon>Insecta</taxon>
        <taxon>Pterygota</taxon>
        <taxon>Neoptera</taxon>
        <taxon>Endopterygota</taxon>
        <taxon>Lepidoptera</taxon>
        <taxon>Glossata</taxon>
        <taxon>Ditrysia</taxon>
        <taxon>Tineoidea</taxon>
        <taxon>Psychidae</taxon>
        <taxon>Oiketicinae</taxon>
        <taxon>Eumeta</taxon>
    </lineage>
</organism>
<evidence type="ECO:0000313" key="1">
    <source>
        <dbReference type="EMBL" id="GBP39754.1"/>
    </source>
</evidence>